<dbReference type="GO" id="GO:0005085">
    <property type="term" value="F:guanyl-nucleotide exchange factor activity"/>
    <property type="evidence" value="ECO:0007669"/>
    <property type="project" value="UniProtKB-KW"/>
</dbReference>
<dbReference type="InterPro" id="IPR026506">
    <property type="entry name" value="GDPGP"/>
</dbReference>
<evidence type="ECO:0000256" key="1">
    <source>
        <dbReference type="ARBA" id="ARBA00000063"/>
    </source>
</evidence>
<dbReference type="PANTHER" id="PTHR20884:SF8">
    <property type="entry name" value="GDP-D-GLUCOSE PHOSPHORYLASE 1"/>
    <property type="match status" value="1"/>
</dbReference>
<keyword evidence="12" id="KW-0378">Hydrolase</keyword>
<gene>
    <name evidence="15" type="ORF">ALC57_01686</name>
</gene>
<dbReference type="Pfam" id="PF26216">
    <property type="entry name" value="GDPGP1_C"/>
    <property type="match status" value="1"/>
</dbReference>
<keyword evidence="9" id="KW-0808">Transferase</keyword>
<evidence type="ECO:0000256" key="5">
    <source>
        <dbReference type="ARBA" id="ARBA00012507"/>
    </source>
</evidence>
<evidence type="ECO:0000313" key="15">
    <source>
        <dbReference type="EMBL" id="KYN28724.1"/>
    </source>
</evidence>
<dbReference type="GO" id="GO:0005737">
    <property type="term" value="C:cytoplasm"/>
    <property type="evidence" value="ECO:0007669"/>
    <property type="project" value="UniProtKB-SubCell"/>
</dbReference>
<evidence type="ECO:0000256" key="6">
    <source>
        <dbReference type="ARBA" id="ARBA00018857"/>
    </source>
</evidence>
<comment type="function">
    <text evidence="2">Specific and highly efficient GDP-D-glucose phosphorylase regulating the levels of GDP-D-glucose in cells.</text>
</comment>
<dbReference type="GO" id="GO:0000166">
    <property type="term" value="F:nucleotide binding"/>
    <property type="evidence" value="ECO:0007669"/>
    <property type="project" value="UniProtKB-KW"/>
</dbReference>
<feature type="domain" description="GDPGP1-like C-terminal" evidence="13">
    <location>
        <begin position="200"/>
        <end position="299"/>
    </location>
</feature>
<feature type="domain" description="GDPGP1-like N-terminal" evidence="14">
    <location>
        <begin position="31"/>
        <end position="181"/>
    </location>
</feature>
<proteinExistence type="inferred from homology"/>
<evidence type="ECO:0000256" key="7">
    <source>
        <dbReference type="ARBA" id="ARBA00022490"/>
    </source>
</evidence>
<keyword evidence="10" id="KW-0548">Nucleotidyltransferase</keyword>
<dbReference type="Proteomes" id="UP000078492">
    <property type="component" value="Unassembled WGS sequence"/>
</dbReference>
<accession>A0A195ELG7</accession>
<evidence type="ECO:0000256" key="2">
    <source>
        <dbReference type="ARBA" id="ARBA00003049"/>
    </source>
</evidence>
<evidence type="ECO:0000256" key="10">
    <source>
        <dbReference type="ARBA" id="ARBA00022695"/>
    </source>
</evidence>
<dbReference type="AlphaFoldDB" id="A0A195ELG7"/>
<keyword evidence="11" id="KW-0547">Nucleotide-binding</keyword>
<reference evidence="15 16" key="1">
    <citation type="submission" date="2015-09" db="EMBL/GenBank/DDBJ databases">
        <title>Trachymyrmex cornetzi WGS genome.</title>
        <authorList>
            <person name="Nygaard S."/>
            <person name="Hu H."/>
            <person name="Boomsma J."/>
            <person name="Zhang G."/>
        </authorList>
    </citation>
    <scope>NUCLEOTIDE SEQUENCE [LARGE SCALE GENOMIC DNA]</scope>
    <source>
        <strain evidence="15">Tcor2-1</strain>
        <tissue evidence="15">Whole body</tissue>
    </source>
</reference>
<evidence type="ECO:0000256" key="4">
    <source>
        <dbReference type="ARBA" id="ARBA00006451"/>
    </source>
</evidence>
<dbReference type="GO" id="GO:0016787">
    <property type="term" value="F:hydrolase activity"/>
    <property type="evidence" value="ECO:0007669"/>
    <property type="project" value="UniProtKB-KW"/>
</dbReference>
<evidence type="ECO:0000259" key="14">
    <source>
        <dbReference type="Pfam" id="PF26217"/>
    </source>
</evidence>
<dbReference type="GO" id="GO:0080048">
    <property type="term" value="F:GDP-D-glucose phosphorylase activity"/>
    <property type="evidence" value="ECO:0007669"/>
    <property type="project" value="UniProtKB-EC"/>
</dbReference>
<evidence type="ECO:0000256" key="11">
    <source>
        <dbReference type="ARBA" id="ARBA00022741"/>
    </source>
</evidence>
<name>A0A195ELG7_9HYME</name>
<protein>
    <recommendedName>
        <fullName evidence="6">GDP-D-glucose phosphorylase 1</fullName>
        <ecNumber evidence="5">2.7.7.78</ecNumber>
    </recommendedName>
</protein>
<dbReference type="STRING" id="471704.A0A195ELG7"/>
<dbReference type="EC" id="2.7.7.78" evidence="5"/>
<dbReference type="PANTHER" id="PTHR20884">
    <property type="entry name" value="GDP-D-GLUCOSE PHOSPHORYLASE 1"/>
    <property type="match status" value="1"/>
</dbReference>
<keyword evidence="8" id="KW-0344">Guanine-nucleotide releasing factor</keyword>
<keyword evidence="16" id="KW-1185">Reference proteome</keyword>
<sequence length="353" mass="41162">MFSNKQITTFVYDTKDCNFIVKSYEENESSFDNILRQTWKQAEQIKTFRYILNIKDSKILKGKYKFLAQLNPDRAQYRRAPESITSTVQSFSSTRFNFTKLTQQEILFDIGNGDTNDIIAINSSPLEQSHCLFLAERLKCLPQIMTEYSLRKVIELCLSLRAFFNGLCALSSVNHLHWHLYYLKYEMLLEYIVSNIIFDRDYVSGIHLLIEYPAKGFCLKLSDFKNIKDFASRAFVVVNYLQLRQMAHNVYITRAKSKSNDKLYNDVRIYIWVRKPFTGVKDITAILPGVCELSGHLTISGVLYTGLYIIYTYILDETVYSSLTEDDVINVLHDITEECFLLIKDELKNILEK</sequence>
<comment type="catalytic activity">
    <reaction evidence="1">
        <text>GDP-alpha-D-glucose + phosphate = alpha-D-glucose 1-phosphate + GDP + H(+)</text>
        <dbReference type="Rhea" id="RHEA:30387"/>
        <dbReference type="ChEBI" id="CHEBI:15378"/>
        <dbReference type="ChEBI" id="CHEBI:43474"/>
        <dbReference type="ChEBI" id="CHEBI:58189"/>
        <dbReference type="ChEBI" id="CHEBI:58601"/>
        <dbReference type="ChEBI" id="CHEBI:62230"/>
        <dbReference type="EC" id="2.7.7.78"/>
    </reaction>
</comment>
<dbReference type="EMBL" id="KQ978739">
    <property type="protein sequence ID" value="KYN28724.1"/>
    <property type="molecule type" value="Genomic_DNA"/>
</dbReference>
<evidence type="ECO:0000313" key="16">
    <source>
        <dbReference type="Proteomes" id="UP000078492"/>
    </source>
</evidence>
<keyword evidence="7" id="KW-0963">Cytoplasm</keyword>
<evidence type="ECO:0000259" key="13">
    <source>
        <dbReference type="Pfam" id="PF26216"/>
    </source>
</evidence>
<evidence type="ECO:0000256" key="9">
    <source>
        <dbReference type="ARBA" id="ARBA00022679"/>
    </source>
</evidence>
<dbReference type="GO" id="GO:0006006">
    <property type="term" value="P:glucose metabolic process"/>
    <property type="evidence" value="ECO:0007669"/>
    <property type="project" value="TreeGrafter"/>
</dbReference>
<dbReference type="InterPro" id="IPR058865">
    <property type="entry name" value="GDPGP1_C"/>
</dbReference>
<dbReference type="Pfam" id="PF26217">
    <property type="entry name" value="GDPGP1_N"/>
    <property type="match status" value="1"/>
</dbReference>
<dbReference type="InterPro" id="IPR058866">
    <property type="entry name" value="GDPGP1_N"/>
</dbReference>
<evidence type="ECO:0000256" key="12">
    <source>
        <dbReference type="ARBA" id="ARBA00022801"/>
    </source>
</evidence>
<evidence type="ECO:0000256" key="3">
    <source>
        <dbReference type="ARBA" id="ARBA00004496"/>
    </source>
</evidence>
<evidence type="ECO:0000256" key="8">
    <source>
        <dbReference type="ARBA" id="ARBA00022658"/>
    </source>
</evidence>
<comment type="subcellular location">
    <subcellularLocation>
        <location evidence="3">Cytoplasm</location>
    </subcellularLocation>
</comment>
<organism evidence="15 16">
    <name type="scientific">Trachymyrmex cornetzi</name>
    <dbReference type="NCBI Taxonomy" id="471704"/>
    <lineage>
        <taxon>Eukaryota</taxon>
        <taxon>Metazoa</taxon>
        <taxon>Ecdysozoa</taxon>
        <taxon>Arthropoda</taxon>
        <taxon>Hexapoda</taxon>
        <taxon>Insecta</taxon>
        <taxon>Pterygota</taxon>
        <taxon>Neoptera</taxon>
        <taxon>Endopterygota</taxon>
        <taxon>Hymenoptera</taxon>
        <taxon>Apocrita</taxon>
        <taxon>Aculeata</taxon>
        <taxon>Formicoidea</taxon>
        <taxon>Formicidae</taxon>
        <taxon>Myrmicinae</taxon>
        <taxon>Trachymyrmex</taxon>
    </lineage>
</organism>
<comment type="similarity">
    <text evidence="4">Belongs to the GDPGP1 family.</text>
</comment>